<comment type="caution">
    <text evidence="1">The sequence shown here is derived from an EMBL/GenBank/DDBJ whole genome shotgun (WGS) entry which is preliminary data.</text>
</comment>
<protein>
    <submittedName>
        <fullName evidence="1">Uncharacterized protein</fullName>
    </submittedName>
</protein>
<accession>A0A6V7WWD5</accession>
<dbReference type="AlphaFoldDB" id="A0A6V7WWD5"/>
<evidence type="ECO:0000313" key="2">
    <source>
        <dbReference type="Proteomes" id="UP000580250"/>
    </source>
</evidence>
<organism evidence="1 2">
    <name type="scientific">Meloidogyne enterolobii</name>
    <name type="common">Root-knot nematode worm</name>
    <name type="synonym">Meloidogyne mayaguensis</name>
    <dbReference type="NCBI Taxonomy" id="390850"/>
    <lineage>
        <taxon>Eukaryota</taxon>
        <taxon>Metazoa</taxon>
        <taxon>Ecdysozoa</taxon>
        <taxon>Nematoda</taxon>
        <taxon>Chromadorea</taxon>
        <taxon>Rhabditida</taxon>
        <taxon>Tylenchina</taxon>
        <taxon>Tylenchomorpha</taxon>
        <taxon>Tylenchoidea</taxon>
        <taxon>Meloidogynidae</taxon>
        <taxon>Meloidogyninae</taxon>
        <taxon>Meloidogyne</taxon>
    </lineage>
</organism>
<proteinExistence type="predicted"/>
<dbReference type="Proteomes" id="UP000580250">
    <property type="component" value="Unassembled WGS sequence"/>
</dbReference>
<evidence type="ECO:0000313" key="1">
    <source>
        <dbReference type="EMBL" id="CAD2191086.1"/>
    </source>
</evidence>
<reference evidence="1 2" key="1">
    <citation type="submission" date="2020-08" db="EMBL/GenBank/DDBJ databases">
        <authorList>
            <person name="Koutsovoulos G."/>
            <person name="Danchin GJ E."/>
        </authorList>
    </citation>
    <scope>NUCLEOTIDE SEQUENCE [LARGE SCALE GENOMIC DNA]</scope>
</reference>
<gene>
    <name evidence="1" type="ORF">MENT_LOCUS43913</name>
</gene>
<name>A0A6V7WWD5_MELEN</name>
<sequence length="93" mass="10881">MLKFVRSPNLFKYFGQQSRGFTSSFVKLCSYNENYSSSKYERFSSNMFTNETKFPTVTKSIKDYIVRQNLRLGANDSVIIKLSQGRTRKNLLK</sequence>
<dbReference type="EMBL" id="CAJEWN010000854">
    <property type="protein sequence ID" value="CAD2191086.1"/>
    <property type="molecule type" value="Genomic_DNA"/>
</dbReference>